<dbReference type="PROSITE" id="PS00198">
    <property type="entry name" value="4FE4S_FER_1"/>
    <property type="match status" value="1"/>
</dbReference>
<name>A0ABT1Y146_9FIRM</name>
<proteinExistence type="predicted"/>
<gene>
    <name evidence="5" type="ORF">NVS47_03430</name>
</gene>
<accession>A0ABT1Y146</accession>
<keyword evidence="2" id="KW-0408">Iron</keyword>
<dbReference type="InterPro" id="IPR017896">
    <property type="entry name" value="4Fe4S_Fe-S-bd"/>
</dbReference>
<dbReference type="InterPro" id="IPR017900">
    <property type="entry name" value="4Fe4S_Fe_S_CS"/>
</dbReference>
<dbReference type="SUPFAM" id="SSF54862">
    <property type="entry name" value="4Fe-4S ferredoxins"/>
    <property type="match status" value="1"/>
</dbReference>
<dbReference type="Gene3D" id="3.30.70.20">
    <property type="match status" value="1"/>
</dbReference>
<comment type="caution">
    <text evidence="5">The sequence shown here is derived from an EMBL/GenBank/DDBJ whole genome shotgun (WGS) entry which is preliminary data.</text>
</comment>
<dbReference type="RefSeq" id="WP_089610026.1">
    <property type="nucleotide sequence ID" value="NZ_CP022121.1"/>
</dbReference>
<evidence type="ECO:0000313" key="6">
    <source>
        <dbReference type="Proteomes" id="UP001524944"/>
    </source>
</evidence>
<evidence type="ECO:0000259" key="4">
    <source>
        <dbReference type="PROSITE" id="PS51379"/>
    </source>
</evidence>
<dbReference type="Pfam" id="PF00037">
    <property type="entry name" value="Fer4"/>
    <property type="match status" value="1"/>
</dbReference>
<dbReference type="Proteomes" id="UP001524944">
    <property type="component" value="Unassembled WGS sequence"/>
</dbReference>
<dbReference type="PANTHER" id="PTHR42827">
    <property type="entry name" value="IRON-SULFUR CLUSTER-BINDING PROTEIN-RELATED"/>
    <property type="match status" value="1"/>
</dbReference>
<dbReference type="PROSITE" id="PS51379">
    <property type="entry name" value="4FE4S_FER_2"/>
    <property type="match status" value="1"/>
</dbReference>
<evidence type="ECO:0000256" key="3">
    <source>
        <dbReference type="ARBA" id="ARBA00023014"/>
    </source>
</evidence>
<organism evidence="5 6">
    <name type="scientific">Dehalobacterium formicoaceticum</name>
    <dbReference type="NCBI Taxonomy" id="51515"/>
    <lineage>
        <taxon>Bacteria</taxon>
        <taxon>Bacillati</taxon>
        <taxon>Bacillota</taxon>
        <taxon>Clostridia</taxon>
        <taxon>Eubacteriales</taxon>
        <taxon>Peptococcaceae</taxon>
        <taxon>Dehalobacterium</taxon>
    </lineage>
</organism>
<dbReference type="PANTHER" id="PTHR42827:SF1">
    <property type="entry name" value="IRON-SULFUR CLUSTER-BINDING PROTEIN"/>
    <property type="match status" value="1"/>
</dbReference>
<sequence>MERNEIIRLATDFTNISPHNFVPEAKALLPEMSGMRIFEPPILAFGDAADDCFESLKEPFAVGEHFMIPEQWLNNAKTVISFFLPFTEQIRKGNKKDMSWPSAEWLHGRIEGQEFVVKLTIYLLNNLVEAGFDSVAPILDPRFSVKKYIEGSTLRFASCWSERHVAYVCGLGTFGLSNGLITKKGICGRFGSIITAIPLPTDKRKYTGINDYCSMCGVCAHNCPVGAITLEQGKNDRICSEFIDGITKKCSPYYGCGKCQVGVPCEVSVPK</sequence>
<evidence type="ECO:0000256" key="1">
    <source>
        <dbReference type="ARBA" id="ARBA00022723"/>
    </source>
</evidence>
<keyword evidence="1" id="KW-0479">Metal-binding</keyword>
<keyword evidence="3" id="KW-0411">Iron-sulfur</keyword>
<dbReference type="EMBL" id="JANPWE010000001">
    <property type="protein sequence ID" value="MCR6544573.1"/>
    <property type="molecule type" value="Genomic_DNA"/>
</dbReference>
<feature type="domain" description="4Fe-4S ferredoxin-type" evidence="4">
    <location>
        <begin position="204"/>
        <end position="233"/>
    </location>
</feature>
<reference evidence="5 6" key="1">
    <citation type="submission" date="2022-08" db="EMBL/GenBank/DDBJ databases">
        <title>Proteogenomics of the novel Dehalobacterium formicoaceticum strain EZ94 highlights a key role of methyltransferases during anaerobic dichloromethane degradation.</title>
        <authorList>
            <person name="Wasmund K."/>
        </authorList>
    </citation>
    <scope>NUCLEOTIDE SEQUENCE [LARGE SCALE GENOMIC DNA]</scope>
    <source>
        <strain evidence="5 6">EZ94</strain>
    </source>
</reference>
<protein>
    <submittedName>
        <fullName evidence="5">4Fe-4S binding protein</fullName>
    </submittedName>
</protein>
<keyword evidence="6" id="KW-1185">Reference proteome</keyword>
<evidence type="ECO:0000313" key="5">
    <source>
        <dbReference type="EMBL" id="MCR6544573.1"/>
    </source>
</evidence>
<evidence type="ECO:0000256" key="2">
    <source>
        <dbReference type="ARBA" id="ARBA00023004"/>
    </source>
</evidence>